<dbReference type="EMBL" id="JACHMH010000001">
    <property type="protein sequence ID" value="MBB4678044.1"/>
    <property type="molecule type" value="Genomic_DNA"/>
</dbReference>
<evidence type="ECO:0000256" key="1">
    <source>
        <dbReference type="SAM" id="Phobius"/>
    </source>
</evidence>
<reference evidence="2 3" key="1">
    <citation type="submission" date="2020-08" db="EMBL/GenBank/DDBJ databases">
        <title>Sequencing the genomes of 1000 actinobacteria strains.</title>
        <authorList>
            <person name="Klenk H.-P."/>
        </authorList>
    </citation>
    <scope>NUCLEOTIDE SEQUENCE [LARGE SCALE GENOMIC DNA]</scope>
    <source>
        <strain evidence="2 3">DSM 44230</strain>
    </source>
</reference>
<keyword evidence="1" id="KW-1133">Transmembrane helix</keyword>
<dbReference type="AlphaFoldDB" id="A0A7W7CBF1"/>
<organism evidence="2 3">
    <name type="scientific">Crossiella cryophila</name>
    <dbReference type="NCBI Taxonomy" id="43355"/>
    <lineage>
        <taxon>Bacteria</taxon>
        <taxon>Bacillati</taxon>
        <taxon>Actinomycetota</taxon>
        <taxon>Actinomycetes</taxon>
        <taxon>Pseudonocardiales</taxon>
        <taxon>Pseudonocardiaceae</taxon>
        <taxon>Crossiella</taxon>
    </lineage>
</organism>
<evidence type="ECO:0000313" key="2">
    <source>
        <dbReference type="EMBL" id="MBB4678044.1"/>
    </source>
</evidence>
<name>A0A7W7CBF1_9PSEU</name>
<dbReference type="Proteomes" id="UP000533598">
    <property type="component" value="Unassembled WGS sequence"/>
</dbReference>
<dbReference type="RefSeq" id="WP_185003919.1">
    <property type="nucleotide sequence ID" value="NZ_BAAAUI010000027.1"/>
</dbReference>
<proteinExistence type="predicted"/>
<evidence type="ECO:0000313" key="3">
    <source>
        <dbReference type="Proteomes" id="UP000533598"/>
    </source>
</evidence>
<sequence>MIVLGVLLIFQGFGGALAPVLWGGNLGLMHLIDLPMWSRYAIGVIGVACLLMGLNKRKAVN</sequence>
<keyword evidence="3" id="KW-1185">Reference proteome</keyword>
<protein>
    <submittedName>
        <fullName evidence="2">Uncharacterized protein</fullName>
    </submittedName>
</protein>
<gene>
    <name evidence="2" type="ORF">HNR67_004162</name>
</gene>
<keyword evidence="1" id="KW-0472">Membrane</keyword>
<feature type="transmembrane region" description="Helical" evidence="1">
    <location>
        <begin position="38"/>
        <end position="55"/>
    </location>
</feature>
<keyword evidence="1" id="KW-0812">Transmembrane</keyword>
<accession>A0A7W7CBF1</accession>
<comment type="caution">
    <text evidence="2">The sequence shown here is derived from an EMBL/GenBank/DDBJ whole genome shotgun (WGS) entry which is preliminary data.</text>
</comment>